<dbReference type="KEGG" id="prn:BW723_14725"/>
<gene>
    <name evidence="1" type="ORF">LPB301_05795</name>
</gene>
<dbReference type="Proteomes" id="UP000092612">
    <property type="component" value="Unassembled WGS sequence"/>
</dbReference>
<organism evidence="1 2">
    <name type="scientific">Polaribacter reichenbachii</name>
    <dbReference type="NCBI Taxonomy" id="996801"/>
    <lineage>
        <taxon>Bacteria</taxon>
        <taxon>Pseudomonadati</taxon>
        <taxon>Bacteroidota</taxon>
        <taxon>Flavobacteriia</taxon>
        <taxon>Flavobacteriales</taxon>
        <taxon>Flavobacteriaceae</taxon>
    </lineage>
</organism>
<keyword evidence="2" id="KW-1185">Reference proteome</keyword>
<evidence type="ECO:0000313" key="2">
    <source>
        <dbReference type="Proteomes" id="UP000092612"/>
    </source>
</evidence>
<protein>
    <submittedName>
        <fullName evidence="1">Uncharacterized protein</fullName>
    </submittedName>
</protein>
<evidence type="ECO:0000313" key="1">
    <source>
        <dbReference type="EMBL" id="OBY66712.1"/>
    </source>
</evidence>
<comment type="caution">
    <text evidence="1">The sequence shown here is derived from an EMBL/GenBank/DDBJ whole genome shotgun (WGS) entry which is preliminary data.</text>
</comment>
<proteinExistence type="predicted"/>
<name>A0A1B8U4E4_9FLAO</name>
<dbReference type="OrthoDB" id="1495360at2"/>
<dbReference type="AlphaFoldDB" id="A0A1B8U4E4"/>
<dbReference type="EMBL" id="LSFL01000012">
    <property type="protein sequence ID" value="OBY66712.1"/>
    <property type="molecule type" value="Genomic_DNA"/>
</dbReference>
<dbReference type="STRING" id="996801.BW723_14725"/>
<reference evidence="2" key="1">
    <citation type="submission" date="2016-02" db="EMBL/GenBank/DDBJ databases">
        <title>Paenibacillus sp. LPB0068, isolated from Crassostrea gigas.</title>
        <authorList>
            <person name="Shin S.-K."/>
            <person name="Yi H."/>
        </authorList>
    </citation>
    <scope>NUCLEOTIDE SEQUENCE [LARGE SCALE GENOMIC DNA]</scope>
    <source>
        <strain evidence="2">KCTC 23969</strain>
    </source>
</reference>
<accession>A0A1B8U4E4</accession>
<sequence length="70" mass="8375">MKYKIIDINIGDEVYFESTPSQSNHDLYWQVIDINEKMNTLIVQLDEMGFDDLRWSISIKEVKQHLSRKN</sequence>
<dbReference type="RefSeq" id="WP_068358958.1">
    <property type="nucleotide sequence ID" value="NZ_CP019337.1"/>
</dbReference>